<dbReference type="PANTHER" id="PTHR47691">
    <property type="entry name" value="REGULATOR-RELATED"/>
    <property type="match status" value="1"/>
</dbReference>
<accession>A0A918GHE2</accession>
<protein>
    <submittedName>
        <fullName evidence="2">LuxR family transcriptional regulator</fullName>
    </submittedName>
</protein>
<evidence type="ECO:0000313" key="2">
    <source>
        <dbReference type="EMBL" id="GGS36411.1"/>
    </source>
</evidence>
<proteinExistence type="predicted"/>
<dbReference type="PANTHER" id="PTHR47691:SF3">
    <property type="entry name" value="HTH-TYPE TRANSCRIPTIONAL REGULATOR RV0890C-RELATED"/>
    <property type="match status" value="1"/>
</dbReference>
<comment type="caution">
    <text evidence="2">The sequence shown here is derived from an EMBL/GenBank/DDBJ whole genome shotgun (WGS) entry which is preliminary data.</text>
</comment>
<name>A0A918GHE2_9PSEU</name>
<gene>
    <name evidence="2" type="ORF">GCM10010171_33890</name>
</gene>
<dbReference type="RefSeq" id="WP_189211333.1">
    <property type="nucleotide sequence ID" value="NZ_BMRB01000002.1"/>
</dbReference>
<reference evidence="2" key="1">
    <citation type="journal article" date="2014" name="Int. J. Syst. Evol. Microbiol.">
        <title>Complete genome sequence of Corynebacterium casei LMG S-19264T (=DSM 44701T), isolated from a smear-ripened cheese.</title>
        <authorList>
            <consortium name="US DOE Joint Genome Institute (JGI-PGF)"/>
            <person name="Walter F."/>
            <person name="Albersmeier A."/>
            <person name="Kalinowski J."/>
            <person name="Ruckert C."/>
        </authorList>
    </citation>
    <scope>NUCLEOTIDE SEQUENCE</scope>
    <source>
        <strain evidence="2">JCM 3276</strain>
    </source>
</reference>
<dbReference type="SUPFAM" id="SSF52540">
    <property type="entry name" value="P-loop containing nucleoside triphosphate hydrolases"/>
    <property type="match status" value="1"/>
</dbReference>
<organism evidence="2 3">
    <name type="scientific">Actinokineospora fastidiosa</name>
    <dbReference type="NCBI Taxonomy" id="1816"/>
    <lineage>
        <taxon>Bacteria</taxon>
        <taxon>Bacillati</taxon>
        <taxon>Actinomycetota</taxon>
        <taxon>Actinomycetes</taxon>
        <taxon>Pseudonocardiales</taxon>
        <taxon>Pseudonocardiaceae</taxon>
        <taxon>Actinokineospora</taxon>
    </lineage>
</organism>
<dbReference type="Gene3D" id="1.10.10.10">
    <property type="entry name" value="Winged helix-like DNA-binding domain superfamily/Winged helix DNA-binding domain"/>
    <property type="match status" value="1"/>
</dbReference>
<dbReference type="AlphaFoldDB" id="A0A918GHE2"/>
<dbReference type="Gene3D" id="3.40.50.300">
    <property type="entry name" value="P-loop containing nucleotide triphosphate hydrolases"/>
    <property type="match status" value="1"/>
</dbReference>
<keyword evidence="3" id="KW-1185">Reference proteome</keyword>
<dbReference type="GO" id="GO:0003677">
    <property type="term" value="F:DNA binding"/>
    <property type="evidence" value="ECO:0007669"/>
    <property type="project" value="InterPro"/>
</dbReference>
<dbReference type="InterPro" id="IPR011990">
    <property type="entry name" value="TPR-like_helical_dom_sf"/>
</dbReference>
<dbReference type="InterPro" id="IPR027417">
    <property type="entry name" value="P-loop_NTPase"/>
</dbReference>
<dbReference type="SUPFAM" id="SSF46894">
    <property type="entry name" value="C-terminal effector domain of the bipartite response regulators"/>
    <property type="match status" value="1"/>
</dbReference>
<dbReference type="InterPro" id="IPR049945">
    <property type="entry name" value="AAA_22"/>
</dbReference>
<dbReference type="SUPFAM" id="SSF48452">
    <property type="entry name" value="TPR-like"/>
    <property type="match status" value="1"/>
</dbReference>
<dbReference type="PRINTS" id="PR00364">
    <property type="entry name" value="DISEASERSIST"/>
</dbReference>
<dbReference type="InterPro" id="IPR016032">
    <property type="entry name" value="Sig_transdc_resp-reg_C-effctor"/>
</dbReference>
<dbReference type="SMART" id="SM00421">
    <property type="entry name" value="HTH_LUXR"/>
    <property type="match status" value="1"/>
</dbReference>
<dbReference type="EMBL" id="BMRB01000002">
    <property type="protein sequence ID" value="GGS36411.1"/>
    <property type="molecule type" value="Genomic_DNA"/>
</dbReference>
<dbReference type="InterPro" id="IPR036388">
    <property type="entry name" value="WH-like_DNA-bd_sf"/>
</dbReference>
<dbReference type="Proteomes" id="UP000660680">
    <property type="component" value="Unassembled WGS sequence"/>
</dbReference>
<sequence>MATAGGGVKAERTSYVGRAREIAQARRLLNRGRLVTLTGPGGVGKTRLALRVARSARYADGTVFVELADLRDPALVAGAVAGALGLRALSGRPGLSLVVDHLADREVLLLLDNCEHVLDACAELAVAVLAGCPRVGVLATSRQSLGAEGEHVLSVPPLSVPEDVDGADENESVRLFADRARAVAPDFEVTDDNRADVVALVRRLEGVPLAIELAAARVRALTPAQIVARLDLRILSRDAGPQRQRSLRATIDWSHDLCTEPERLVWRRASVFSGSFDLEAAEAVCGGDGVDRADVLDLVDGLLDKSVLIREDHSGLLRYRMLETLRQYGHEKLGADADRVARRHRDWYDHLTACFADRWLTAEQLAWLDRLPRELTNIWVALEFCVRTPGEAAVAVRMLDRIRPYWSVFGHMNEVRHYACQAAAQLTEDSREYRVAVWIEGFLAALRGDAELAAKGLFRAAELATAAADDELSADVAFSAGMGMFLADHTAQAIPLLEQALVGYRAAGFPEGLINALCFGGFAHGYNGDYAAARALLDECVAMSEDAGEIYFRSWAMCALGYIHLEADDLAEAERYGRLAVRHGSTTEAWFIVAASIHMLAWTAARGRMFDRAVTLFGAADVIWASIDLQARSFPIWVARLDRHEALTKEALGATAYDRTYSRGRAMSVAAAVDYALGKHRPPPEIVGLTRREQEIAELVAEGLTNREIAERLSIARRTAETHVGHILTKLNLANRAQLAVWVTSRR</sequence>
<dbReference type="GO" id="GO:0006355">
    <property type="term" value="P:regulation of DNA-templated transcription"/>
    <property type="evidence" value="ECO:0007669"/>
    <property type="project" value="InterPro"/>
</dbReference>
<evidence type="ECO:0000259" key="1">
    <source>
        <dbReference type="PROSITE" id="PS50043"/>
    </source>
</evidence>
<evidence type="ECO:0000313" key="3">
    <source>
        <dbReference type="Proteomes" id="UP000660680"/>
    </source>
</evidence>
<dbReference type="PROSITE" id="PS50043">
    <property type="entry name" value="HTH_LUXR_2"/>
    <property type="match status" value="1"/>
</dbReference>
<reference evidence="2" key="2">
    <citation type="submission" date="2020-09" db="EMBL/GenBank/DDBJ databases">
        <authorList>
            <person name="Sun Q."/>
            <person name="Ohkuma M."/>
        </authorList>
    </citation>
    <scope>NUCLEOTIDE SEQUENCE</scope>
    <source>
        <strain evidence="2">JCM 3276</strain>
    </source>
</reference>
<dbReference type="Pfam" id="PF00196">
    <property type="entry name" value="GerE"/>
    <property type="match status" value="1"/>
</dbReference>
<dbReference type="Gene3D" id="1.25.40.10">
    <property type="entry name" value="Tetratricopeptide repeat domain"/>
    <property type="match status" value="1"/>
</dbReference>
<dbReference type="GO" id="GO:0016887">
    <property type="term" value="F:ATP hydrolysis activity"/>
    <property type="evidence" value="ECO:0007669"/>
    <property type="project" value="InterPro"/>
</dbReference>
<dbReference type="Pfam" id="PF13401">
    <property type="entry name" value="AAA_22"/>
    <property type="match status" value="1"/>
</dbReference>
<dbReference type="InterPro" id="IPR000792">
    <property type="entry name" value="Tscrpt_reg_LuxR_C"/>
</dbReference>
<dbReference type="CDD" id="cd06170">
    <property type="entry name" value="LuxR_C_like"/>
    <property type="match status" value="1"/>
</dbReference>
<dbReference type="PRINTS" id="PR00038">
    <property type="entry name" value="HTHLUXR"/>
</dbReference>
<feature type="domain" description="HTH luxR-type" evidence="1">
    <location>
        <begin position="682"/>
        <end position="747"/>
    </location>
</feature>